<dbReference type="Gramene" id="TraesLDM3D03G01800640.1">
    <property type="protein sequence ID" value="TraesLDM3D03G01800640.1.CDS1"/>
    <property type="gene ID" value="TraesLDM3D03G01800640"/>
</dbReference>
<dbReference type="Gramene" id="TraesARI3D03G01834160.1">
    <property type="protein sequence ID" value="TraesARI3D03G01834160.1.CDS1"/>
    <property type="gene ID" value="TraesARI3D03G01834160"/>
</dbReference>
<feature type="region of interest" description="Disordered" evidence="1">
    <location>
        <begin position="1"/>
        <end position="79"/>
    </location>
</feature>
<dbReference type="Gene3D" id="1.20.1280.50">
    <property type="match status" value="1"/>
</dbReference>
<dbReference type="Proteomes" id="UP000019116">
    <property type="component" value="Chromosome 3D"/>
</dbReference>
<dbReference type="Gramene" id="TraesLAC3D03G01744060.1">
    <property type="protein sequence ID" value="TraesLAC3D03G01744060.1.CDS1"/>
    <property type="gene ID" value="TraesLAC3D03G01744060"/>
</dbReference>
<dbReference type="Gramene" id="TraesJUL3D03G01820570.1">
    <property type="protein sequence ID" value="TraesJUL3D03G01820570.1.CDS1"/>
    <property type="gene ID" value="TraesJUL3D03G01820570"/>
</dbReference>
<feature type="domain" description="F-box" evidence="2">
    <location>
        <begin position="87"/>
        <end position="128"/>
    </location>
</feature>
<reference evidence="3" key="1">
    <citation type="submission" date="2018-08" db="EMBL/GenBank/DDBJ databases">
        <authorList>
            <person name="Rossello M."/>
        </authorList>
    </citation>
    <scope>NUCLEOTIDE SEQUENCE [LARGE SCALE GENOMIC DNA]</scope>
    <source>
        <strain evidence="3">cv. Chinese Spring</strain>
    </source>
</reference>
<dbReference type="InterPro" id="IPR001810">
    <property type="entry name" value="F-box_dom"/>
</dbReference>
<dbReference type="InterPro" id="IPR036047">
    <property type="entry name" value="F-box-like_dom_sf"/>
</dbReference>
<dbReference type="Gramene" id="TraesMAC3D03G01800780.1">
    <property type="protein sequence ID" value="TraesMAC3D03G01800780.1.CDS1"/>
    <property type="gene ID" value="TraesMAC3D03G01800780"/>
</dbReference>
<dbReference type="OrthoDB" id="625245at2759"/>
<evidence type="ECO:0000313" key="3">
    <source>
        <dbReference type="EnsemblPlants" id="TraesCS3D02G028100.1.cds1"/>
    </source>
</evidence>
<dbReference type="Gramene" id="TraesRN3D0100054900.1">
    <property type="protein sequence ID" value="TraesRN3D0100054900.1"/>
    <property type="gene ID" value="TraesRN3D0100054900"/>
</dbReference>
<dbReference type="Gramene" id="TraesCS3D03G0049800.1">
    <property type="protein sequence ID" value="TraesCS3D03G0049800.1.CDS1"/>
    <property type="gene ID" value="TraesCS3D03G0049800"/>
</dbReference>
<dbReference type="Gramene" id="TraesWEE_scaffold_052555_01G000100.1">
    <property type="protein sequence ID" value="TraesWEE_scaffold_052555_01G000100.1"/>
    <property type="gene ID" value="TraesWEE_scaffold_052555_01G000100"/>
</dbReference>
<dbReference type="Gramene" id="TraesCAD_scaffold_051104_01G000300.1">
    <property type="protein sequence ID" value="TraesCAD_scaffold_051104_01G000300.1"/>
    <property type="gene ID" value="TraesCAD_scaffold_051104_01G000300"/>
</dbReference>
<reference evidence="3" key="2">
    <citation type="submission" date="2018-10" db="UniProtKB">
        <authorList>
            <consortium name="EnsemblPlants"/>
        </authorList>
    </citation>
    <scope>IDENTIFICATION</scope>
</reference>
<dbReference type="Gramene" id="TraesCS3D02G028100.1">
    <property type="protein sequence ID" value="TraesCS3D02G028100.1.cds1"/>
    <property type="gene ID" value="TraesCS3D02G028100"/>
</dbReference>
<dbReference type="Gramene" id="TraesJAG3D03G01810550.1">
    <property type="protein sequence ID" value="TraesJAG3D03G01810550.1.CDS1"/>
    <property type="gene ID" value="TraesJAG3D03G01810550"/>
</dbReference>
<dbReference type="Gramene" id="TraesROB_scaffold_002260_01G000100.1">
    <property type="protein sequence ID" value="TraesROB_scaffold_002260_01G000100.1"/>
    <property type="gene ID" value="TraesROB_scaffold_002260_01G000100"/>
</dbReference>
<dbReference type="Gramene" id="TraesNOR3D03G01829030.1">
    <property type="protein sequence ID" value="TraesNOR3D03G01829030.1.CDS1"/>
    <property type="gene ID" value="TraesNOR3D03G01829030"/>
</dbReference>
<dbReference type="Gramene" id="TraesCLE_scaffold_001791_01G000700.1">
    <property type="protein sequence ID" value="TraesCLE_scaffold_001791_01G000700.1"/>
    <property type="gene ID" value="TraesCLE_scaffold_001791_01G000700"/>
</dbReference>
<evidence type="ECO:0000259" key="2">
    <source>
        <dbReference type="Pfam" id="PF12937"/>
    </source>
</evidence>
<dbReference type="Pfam" id="PF12937">
    <property type="entry name" value="F-box-like"/>
    <property type="match status" value="1"/>
</dbReference>
<dbReference type="PANTHER" id="PTHR32133">
    <property type="entry name" value="OS07G0120400 PROTEIN"/>
    <property type="match status" value="1"/>
</dbReference>
<sequence length="396" mass="43912">MNAAADVRRRSTRLLPQIHASDGVARRRSPRLRPQAQASEEVAGVARRRSAFLRPQIHAGEEASGRSRRRRRGSSPAGLSSPLEVEDLLWEILLRLPPQPSSLPRASAVCKRWRCAVTDPRFHRRFCQHHRKPPLLGFFVQDGDGLLFKPAMGPPDRIPSRRFNLRLHNICGGTGRLLGCRHGRVLVIDSLHKVLIVIAPITGTKLCVPFPPKLKGDSFITGTVLCAAADHDHVHGSCHLSPFKVVLLYLSIRGPQPAFAHVYSSETDVWSDLISTPTPPKFCHTDSHASLIGNALYWLCRGGDYILRFDLDGHNLAVIRAPPITNDVCYHNGSHQIIQAVDGAVGLAILSDNGHTIKRGKRRSIPRVLTNGCCGRPLKCITFMGYLLRLKERRQG</sequence>
<dbReference type="PANTHER" id="PTHR32133:SF266">
    <property type="entry name" value="F-BOX DOMAIN-CONTAINING PROTEIN"/>
    <property type="match status" value="1"/>
</dbReference>
<name>A0A3B6GL84_WHEAT</name>
<organism evidence="3">
    <name type="scientific">Triticum aestivum</name>
    <name type="common">Wheat</name>
    <dbReference type="NCBI Taxonomy" id="4565"/>
    <lineage>
        <taxon>Eukaryota</taxon>
        <taxon>Viridiplantae</taxon>
        <taxon>Streptophyta</taxon>
        <taxon>Embryophyta</taxon>
        <taxon>Tracheophyta</taxon>
        <taxon>Spermatophyta</taxon>
        <taxon>Magnoliopsida</taxon>
        <taxon>Liliopsida</taxon>
        <taxon>Poales</taxon>
        <taxon>Poaceae</taxon>
        <taxon>BOP clade</taxon>
        <taxon>Pooideae</taxon>
        <taxon>Triticodae</taxon>
        <taxon>Triticeae</taxon>
        <taxon>Triticinae</taxon>
        <taxon>Triticum</taxon>
    </lineage>
</organism>
<accession>A0A3B6GL84</accession>
<dbReference type="EnsemblPlants" id="TraesCS3D02G028100.1">
    <property type="protein sequence ID" value="TraesCS3D02G028100.1.cds1"/>
    <property type="gene ID" value="TraesCS3D02G028100"/>
</dbReference>
<keyword evidence="4" id="KW-1185">Reference proteome</keyword>
<evidence type="ECO:0000256" key="1">
    <source>
        <dbReference type="SAM" id="MobiDB-lite"/>
    </source>
</evidence>
<evidence type="ECO:0000313" key="4">
    <source>
        <dbReference type="Proteomes" id="UP000019116"/>
    </source>
</evidence>
<proteinExistence type="predicted"/>
<protein>
    <recommendedName>
        <fullName evidence="2">F-box domain-containing protein</fullName>
    </recommendedName>
</protein>
<dbReference type="SUPFAM" id="SSF81383">
    <property type="entry name" value="F-box domain"/>
    <property type="match status" value="1"/>
</dbReference>
<dbReference type="AlphaFoldDB" id="A0A3B6GL84"/>